<accession>A0A3P7TEB8</accession>
<dbReference type="InterPro" id="IPR007284">
    <property type="entry name" value="Ground-like_dom"/>
</dbReference>
<name>A0A183F446_HELPZ</name>
<evidence type="ECO:0000313" key="5">
    <source>
        <dbReference type="WBParaSite" id="HPBE_0000093801-mRNA-1"/>
    </source>
</evidence>
<protein>
    <submittedName>
        <fullName evidence="5">Ground-like domain-containing protein</fullName>
    </submittedName>
</protein>
<dbReference type="EMBL" id="UZAH01000864">
    <property type="protein sequence ID" value="VDO19321.1"/>
    <property type="molecule type" value="Genomic_DNA"/>
</dbReference>
<reference evidence="3 4" key="1">
    <citation type="submission" date="2018-11" db="EMBL/GenBank/DDBJ databases">
        <authorList>
            <consortium name="Pathogen Informatics"/>
        </authorList>
    </citation>
    <scope>NUCLEOTIDE SEQUENCE [LARGE SCALE GENOMIC DNA]</scope>
</reference>
<proteinExistence type="predicted"/>
<evidence type="ECO:0000256" key="1">
    <source>
        <dbReference type="SAM" id="MobiDB-lite"/>
    </source>
</evidence>
<feature type="compositionally biased region" description="Pro residues" evidence="1">
    <location>
        <begin position="82"/>
        <end position="94"/>
    </location>
</feature>
<evidence type="ECO:0000313" key="3">
    <source>
        <dbReference type="EMBL" id="VDO19321.1"/>
    </source>
</evidence>
<keyword evidence="4" id="KW-1185">Reference proteome</keyword>
<dbReference type="WBParaSite" id="HPBE_0000093801-mRNA-1">
    <property type="protein sequence ID" value="HPBE_0000093801-mRNA-1"/>
    <property type="gene ID" value="HPBE_0000093801"/>
</dbReference>
<feature type="region of interest" description="Disordered" evidence="1">
    <location>
        <begin position="72"/>
        <end position="94"/>
    </location>
</feature>
<dbReference type="PANTHER" id="PTHR31967:SF16">
    <property type="entry name" value="GROUND-LIKE DOMAIN-CONTAINING PROTEIN"/>
    <property type="match status" value="1"/>
</dbReference>
<dbReference type="OrthoDB" id="5868017at2759"/>
<dbReference type="PANTHER" id="PTHR31967">
    <property type="entry name" value="GROUNDHOG (HEDGEHOG-LIKE FAMILY)-RELATED"/>
    <property type="match status" value="1"/>
</dbReference>
<accession>A0A183F446</accession>
<reference evidence="5" key="2">
    <citation type="submission" date="2019-09" db="UniProtKB">
        <authorList>
            <consortium name="WormBaseParasite"/>
        </authorList>
    </citation>
    <scope>IDENTIFICATION</scope>
</reference>
<organism evidence="4 5">
    <name type="scientific">Heligmosomoides polygyrus</name>
    <name type="common">Parasitic roundworm</name>
    <dbReference type="NCBI Taxonomy" id="6339"/>
    <lineage>
        <taxon>Eukaryota</taxon>
        <taxon>Metazoa</taxon>
        <taxon>Ecdysozoa</taxon>
        <taxon>Nematoda</taxon>
        <taxon>Chromadorea</taxon>
        <taxon>Rhabditida</taxon>
        <taxon>Rhabditina</taxon>
        <taxon>Rhabditomorpha</taxon>
        <taxon>Strongyloidea</taxon>
        <taxon>Heligmosomidae</taxon>
        <taxon>Heligmosomoides</taxon>
    </lineage>
</organism>
<gene>
    <name evidence="3" type="ORF">HPBE_LOCUS939</name>
</gene>
<evidence type="ECO:0000313" key="4">
    <source>
        <dbReference type="Proteomes" id="UP000050761"/>
    </source>
</evidence>
<feature type="compositionally biased region" description="Low complexity" evidence="1">
    <location>
        <begin position="72"/>
        <end position="81"/>
    </location>
</feature>
<feature type="domain" description="Ground-like" evidence="2">
    <location>
        <begin position="129"/>
        <end position="202"/>
    </location>
</feature>
<sequence length="215" mass="23318">MKCLLFKPCSRAPAAVQSPCSSPFASYPAPMGYSMQYGQAPPSAYAAPPQYQLPAPIPLPYSSSGYPGDPSGYMQDAAPYAKPQPPPPPPPAPRAPVYVAPPPPVYITPAPVVYVTTPPPPKCWRDQEGFECCSRDLQNFLRDALSSPTYAPKGCNLQKAANDLQAMAQNRFNFSFEAIVSPSEMANKSHFKANLICKMRTRDGKVNNEIFLGAF</sequence>
<dbReference type="Pfam" id="PF04155">
    <property type="entry name" value="Ground-like"/>
    <property type="match status" value="1"/>
</dbReference>
<evidence type="ECO:0000259" key="2">
    <source>
        <dbReference type="Pfam" id="PF04155"/>
    </source>
</evidence>
<dbReference type="Proteomes" id="UP000050761">
    <property type="component" value="Unassembled WGS sequence"/>
</dbReference>
<dbReference type="AlphaFoldDB" id="A0A183F446"/>